<feature type="region of interest" description="Disordered" evidence="17">
    <location>
        <begin position="585"/>
        <end position="607"/>
    </location>
</feature>
<keyword evidence="14" id="KW-0406">Ion transport</keyword>
<keyword evidence="10" id="KW-0769">Symport</keyword>
<evidence type="ECO:0000256" key="18">
    <source>
        <dbReference type="SAM" id="Phobius"/>
    </source>
</evidence>
<feature type="transmembrane region" description="Helical" evidence="18">
    <location>
        <begin position="361"/>
        <end position="381"/>
    </location>
</feature>
<keyword evidence="7 18" id="KW-0812">Transmembrane</keyword>
<dbReference type="InterPro" id="IPR044880">
    <property type="entry name" value="NCX_ion-bd_dom_sf"/>
</dbReference>
<evidence type="ECO:0000256" key="17">
    <source>
        <dbReference type="SAM" id="MobiDB-lite"/>
    </source>
</evidence>
<dbReference type="GeneID" id="106079670"/>
<reference evidence="21 22" key="1">
    <citation type="submission" date="2025-04" db="UniProtKB">
        <authorList>
            <consortium name="RefSeq"/>
        </authorList>
    </citation>
    <scope>IDENTIFICATION</scope>
</reference>
<evidence type="ECO:0000256" key="3">
    <source>
        <dbReference type="ARBA" id="ARBA00022448"/>
    </source>
</evidence>
<feature type="domain" description="Sodium/calcium exchanger membrane region" evidence="19">
    <location>
        <begin position="321"/>
        <end position="463"/>
    </location>
</feature>
<dbReference type="InterPro" id="IPR004481">
    <property type="entry name" value="K/Na/Ca-exchanger"/>
</dbReference>
<evidence type="ECO:0000256" key="15">
    <source>
        <dbReference type="ARBA" id="ARBA00023136"/>
    </source>
</evidence>
<feature type="transmembrane region" description="Helical" evidence="18">
    <location>
        <begin position="387"/>
        <end position="408"/>
    </location>
</feature>
<feature type="transmembrane region" description="Helical" evidence="18">
    <location>
        <begin position="771"/>
        <end position="788"/>
    </location>
</feature>
<evidence type="ECO:0000256" key="6">
    <source>
        <dbReference type="ARBA" id="ARBA00022568"/>
    </source>
</evidence>
<dbReference type="InterPro" id="IPR004837">
    <property type="entry name" value="NaCa_Exmemb"/>
</dbReference>
<protein>
    <submittedName>
        <fullName evidence="21 22">Sodium/potassium/calcium exchanger 4-like isoform X1</fullName>
    </submittedName>
</protein>
<evidence type="ECO:0000256" key="2">
    <source>
        <dbReference type="ARBA" id="ARBA00005364"/>
    </source>
</evidence>
<evidence type="ECO:0000313" key="21">
    <source>
        <dbReference type="RefSeq" id="XP_055898148.1"/>
    </source>
</evidence>
<keyword evidence="16" id="KW-0739">Sodium transport</keyword>
<feature type="transmembrane region" description="Helical" evidence="18">
    <location>
        <begin position="667"/>
        <end position="691"/>
    </location>
</feature>
<sequence length="833" mass="92246">MNTENWLGHEDTKSGAVPQPSVQCGQASCKIGNVSQVASNHSIAHSAGQSCPLTRMTSHTEVSRQPIASVNPSSGHDFLPSSNNDYKAALLQLYPEDVNIAGTYTLQCNTKQDIRNGDSFQETTLQYTVNCASTSQPHGVQLTKKVSALNILDITTTSNAPTEYVSSNNTGNMSHVESYNKQTQSFNGFESTVCRLDIPGQTLTASTSLNDSGTKGMHRAARSFPWRCKRQKGMMRFTSVALFYVAAFLCVTVYTRVSDESVAQPETAKNVTPEKGKRMRRGVYILNSSTHCLTLVDQSHGLPRDFLDKEFAQKGGWLIHLAIGSYMFGAIASVCDIYFVPALEHISEDLDLQSDVAGATFMAVASSAPEFCTTVIGVFLAKNDVGVGTILGSSIFNLLVIIGACAIFAGMPVQLTWYPLTRDTIFYTLSVILLGFFMEDSLITWVEALAMISAYVLYIVTMFFNTKLEKWCTHLMMAHHVVDDRTTEESMESSRKRLSMLDARRHSRISKISDNKTMLTNTGVHEVQRLGLNPQDFIGKSFSRGVSLTELGMKLLEERMKAQVPNTIGTSADPNEQPKAEIVEEVPSEAPQEAPKEAPLEEPVEVEEEDIKFHKKDKVVVSGYENPLRFPSSFHDRCYWIIILPTTILHAYTIPDSRLLGTWRARAYLLSFTLSVIYISLYSYIMVWMVSLAGDVWEIPSTITGLTIIAAGTSVPDLLSSVFVARDGYGDMAVSNAIGSNVFDILMCLGVPWLIDAIFITRTGTHINSEGMVFTVMTLLLTIMYLWGSMKCFDWTLTPAYGIVAILVYISVIVFCVMIETNMIFDIHEHRYC</sequence>
<dbReference type="GO" id="GO:0005262">
    <property type="term" value="F:calcium channel activity"/>
    <property type="evidence" value="ECO:0007669"/>
    <property type="project" value="TreeGrafter"/>
</dbReference>
<dbReference type="RefSeq" id="XP_055898148.1">
    <property type="nucleotide sequence ID" value="XM_056042173.1"/>
</dbReference>
<keyword evidence="20" id="KW-1185">Reference proteome</keyword>
<evidence type="ECO:0000256" key="9">
    <source>
        <dbReference type="ARBA" id="ARBA00022837"/>
    </source>
</evidence>
<keyword evidence="11" id="KW-0630">Potassium</keyword>
<dbReference type="FunFam" id="1.20.1420.30:FF:000009">
    <property type="entry name" value="sodium/potassium/calcium exchanger 5 isoform X2"/>
    <property type="match status" value="1"/>
</dbReference>
<dbReference type="Pfam" id="PF01699">
    <property type="entry name" value="Na_Ca_ex"/>
    <property type="match status" value="2"/>
</dbReference>
<keyword evidence="4" id="KW-0050">Antiport</keyword>
<evidence type="ECO:0000256" key="4">
    <source>
        <dbReference type="ARBA" id="ARBA00022449"/>
    </source>
</evidence>
<dbReference type="Gene3D" id="1.20.1420.30">
    <property type="entry name" value="NCX, central ion-binding region"/>
    <property type="match status" value="2"/>
</dbReference>
<organism evidence="20 22">
    <name type="scientific">Biomphalaria glabrata</name>
    <name type="common">Bloodfluke planorb</name>
    <name type="synonym">Freshwater snail</name>
    <dbReference type="NCBI Taxonomy" id="6526"/>
    <lineage>
        <taxon>Eukaryota</taxon>
        <taxon>Metazoa</taxon>
        <taxon>Spiralia</taxon>
        <taxon>Lophotrochozoa</taxon>
        <taxon>Mollusca</taxon>
        <taxon>Gastropoda</taxon>
        <taxon>Heterobranchia</taxon>
        <taxon>Euthyneura</taxon>
        <taxon>Panpulmonata</taxon>
        <taxon>Hygrophila</taxon>
        <taxon>Lymnaeoidea</taxon>
        <taxon>Planorbidae</taxon>
        <taxon>Biomphalaria</taxon>
    </lineage>
</organism>
<accession>A0A9W3BEZ4</accession>
<dbReference type="PANTHER" id="PTHR10846:SF73">
    <property type="entry name" value="SODIUM_CALCIUM EXCHANGER MEMBRANE REGION DOMAIN-CONTAINING PROTEIN"/>
    <property type="match status" value="1"/>
</dbReference>
<evidence type="ECO:0000256" key="13">
    <source>
        <dbReference type="ARBA" id="ARBA00023053"/>
    </source>
</evidence>
<dbReference type="OrthoDB" id="2127281at2759"/>
<evidence type="ECO:0000313" key="20">
    <source>
        <dbReference type="Proteomes" id="UP001165740"/>
    </source>
</evidence>
<feature type="transmembrane region" description="Helical" evidence="18">
    <location>
        <begin position="317"/>
        <end position="340"/>
    </location>
</feature>
<proteinExistence type="inferred from homology"/>
<feature type="transmembrane region" description="Helical" evidence="18">
    <location>
        <begin position="800"/>
        <end position="819"/>
    </location>
</feature>
<feature type="transmembrane region" description="Helical" evidence="18">
    <location>
        <begin position="737"/>
        <end position="759"/>
    </location>
</feature>
<dbReference type="GO" id="GO:0015293">
    <property type="term" value="F:symporter activity"/>
    <property type="evidence" value="ECO:0007669"/>
    <property type="project" value="UniProtKB-KW"/>
</dbReference>
<evidence type="ECO:0000256" key="8">
    <source>
        <dbReference type="ARBA" id="ARBA00022729"/>
    </source>
</evidence>
<evidence type="ECO:0000256" key="16">
    <source>
        <dbReference type="ARBA" id="ARBA00023201"/>
    </source>
</evidence>
<evidence type="ECO:0000256" key="14">
    <source>
        <dbReference type="ARBA" id="ARBA00023065"/>
    </source>
</evidence>
<evidence type="ECO:0000256" key="5">
    <source>
        <dbReference type="ARBA" id="ARBA00022538"/>
    </source>
</evidence>
<evidence type="ECO:0000256" key="10">
    <source>
        <dbReference type="ARBA" id="ARBA00022847"/>
    </source>
</evidence>
<dbReference type="RefSeq" id="XP_055898150.1">
    <property type="nucleotide sequence ID" value="XM_056042175.1"/>
</dbReference>
<dbReference type="GO" id="GO:0005886">
    <property type="term" value="C:plasma membrane"/>
    <property type="evidence" value="ECO:0007669"/>
    <property type="project" value="TreeGrafter"/>
</dbReference>
<evidence type="ECO:0000256" key="12">
    <source>
        <dbReference type="ARBA" id="ARBA00022989"/>
    </source>
</evidence>
<gene>
    <name evidence="21 22 23" type="primary">LOC106079670</name>
</gene>
<keyword evidence="6" id="KW-0109">Calcium transport</keyword>
<dbReference type="AlphaFoldDB" id="A0A9W3BEZ4"/>
<keyword evidence="5" id="KW-0633">Potassium transport</keyword>
<keyword evidence="15 18" id="KW-0472">Membrane</keyword>
<keyword evidence="12 18" id="KW-1133">Transmembrane helix</keyword>
<comment type="subcellular location">
    <subcellularLocation>
        <location evidence="1">Membrane</location>
        <topology evidence="1">Multi-pass membrane protein</topology>
    </subcellularLocation>
</comment>
<evidence type="ECO:0000256" key="1">
    <source>
        <dbReference type="ARBA" id="ARBA00004141"/>
    </source>
</evidence>
<keyword evidence="8" id="KW-0732">Signal</keyword>
<name>A0A9W3BEZ4_BIOGL</name>
<dbReference type="NCBIfam" id="TIGR00367">
    <property type="entry name" value="calcium/sodium antiporter"/>
    <property type="match status" value="1"/>
</dbReference>
<feature type="transmembrane region" description="Helical" evidence="18">
    <location>
        <begin position="443"/>
        <end position="464"/>
    </location>
</feature>
<keyword evidence="9" id="KW-0106">Calcium</keyword>
<dbReference type="RefSeq" id="XP_055898149.1">
    <property type="nucleotide sequence ID" value="XM_056042174.1"/>
</dbReference>
<feature type="transmembrane region" description="Helical" evidence="18">
    <location>
        <begin position="703"/>
        <end position="725"/>
    </location>
</feature>
<evidence type="ECO:0000313" key="22">
    <source>
        <dbReference type="RefSeq" id="XP_055898149.1"/>
    </source>
</evidence>
<feature type="domain" description="Sodium/calcium exchanger membrane region" evidence="19">
    <location>
        <begin position="669"/>
        <end position="817"/>
    </location>
</feature>
<comment type="similarity">
    <text evidence="2">Belongs to the Ca(2+):cation antiporter (CaCA) (TC 2.A.19) family. SLC24A subfamily.</text>
</comment>
<evidence type="ECO:0000256" key="11">
    <source>
        <dbReference type="ARBA" id="ARBA00022958"/>
    </source>
</evidence>
<keyword evidence="3" id="KW-0813">Transport</keyword>
<dbReference type="PANTHER" id="PTHR10846">
    <property type="entry name" value="SODIUM/POTASSIUM/CALCIUM EXCHANGER"/>
    <property type="match status" value="1"/>
</dbReference>
<evidence type="ECO:0000256" key="7">
    <source>
        <dbReference type="ARBA" id="ARBA00022692"/>
    </source>
</evidence>
<dbReference type="GO" id="GO:0008273">
    <property type="term" value="F:calcium, potassium:sodium antiporter activity"/>
    <property type="evidence" value="ECO:0007669"/>
    <property type="project" value="TreeGrafter"/>
</dbReference>
<evidence type="ECO:0000313" key="23">
    <source>
        <dbReference type="RefSeq" id="XP_055898150.1"/>
    </source>
</evidence>
<evidence type="ECO:0000259" key="19">
    <source>
        <dbReference type="Pfam" id="PF01699"/>
    </source>
</evidence>
<keyword evidence="13" id="KW-0915">Sodium</keyword>
<dbReference type="Proteomes" id="UP001165740">
    <property type="component" value="Chromosome 9"/>
</dbReference>
<feature type="transmembrane region" description="Helical" evidence="18">
    <location>
        <begin position="237"/>
        <end position="257"/>
    </location>
</feature>
<dbReference type="GO" id="GO:0006874">
    <property type="term" value="P:intracellular calcium ion homeostasis"/>
    <property type="evidence" value="ECO:0007669"/>
    <property type="project" value="TreeGrafter"/>
</dbReference>